<dbReference type="InterPro" id="IPR036910">
    <property type="entry name" value="HMG_box_dom_sf"/>
</dbReference>
<dbReference type="GO" id="GO:0001228">
    <property type="term" value="F:DNA-binding transcription activator activity, RNA polymerase II-specific"/>
    <property type="evidence" value="ECO:0007669"/>
    <property type="project" value="TreeGrafter"/>
</dbReference>
<organism evidence="7 8">
    <name type="scientific">Clarias magur</name>
    <name type="common">Asian catfish</name>
    <name type="synonym">Macropteronotus magur</name>
    <dbReference type="NCBI Taxonomy" id="1594786"/>
    <lineage>
        <taxon>Eukaryota</taxon>
        <taxon>Metazoa</taxon>
        <taxon>Chordata</taxon>
        <taxon>Craniata</taxon>
        <taxon>Vertebrata</taxon>
        <taxon>Euteleostomi</taxon>
        <taxon>Actinopterygii</taxon>
        <taxon>Neopterygii</taxon>
        <taxon>Teleostei</taxon>
        <taxon>Ostariophysi</taxon>
        <taxon>Siluriformes</taxon>
        <taxon>Clariidae</taxon>
        <taxon>Clarias</taxon>
    </lineage>
</organism>
<keyword evidence="8" id="KW-1185">Reference proteome</keyword>
<dbReference type="GO" id="GO:0005634">
    <property type="term" value="C:nucleus"/>
    <property type="evidence" value="ECO:0007669"/>
    <property type="project" value="UniProtKB-SubCell"/>
</dbReference>
<dbReference type="EMBL" id="QNUK01000612">
    <property type="protein sequence ID" value="KAF5891134.1"/>
    <property type="molecule type" value="Genomic_DNA"/>
</dbReference>
<dbReference type="InterPro" id="IPR009071">
    <property type="entry name" value="HMG_box_dom"/>
</dbReference>
<feature type="region of interest" description="Disordered" evidence="5">
    <location>
        <begin position="19"/>
        <end position="45"/>
    </location>
</feature>
<name>A0A8J4WS73_CLAMG</name>
<evidence type="ECO:0000313" key="8">
    <source>
        <dbReference type="Proteomes" id="UP000727407"/>
    </source>
</evidence>
<dbReference type="CDD" id="cd22028">
    <property type="entry name" value="HMG-box_SoxA_SoxB_SoxG"/>
    <property type="match status" value="1"/>
</dbReference>
<reference evidence="7" key="1">
    <citation type="submission" date="2020-07" db="EMBL/GenBank/DDBJ databases">
        <title>Clarias magur genome sequencing, assembly and annotation.</title>
        <authorList>
            <person name="Kushwaha B."/>
            <person name="Kumar R."/>
            <person name="Das P."/>
            <person name="Joshi C.G."/>
            <person name="Kumar D."/>
            <person name="Nagpure N.S."/>
            <person name="Pandey M."/>
            <person name="Agarwal S."/>
            <person name="Srivastava S."/>
            <person name="Singh M."/>
            <person name="Sahoo L."/>
            <person name="Jayasankar P."/>
            <person name="Meher P.K."/>
            <person name="Koringa P.G."/>
            <person name="Iquebal M.A."/>
            <person name="Das S.P."/>
            <person name="Bit A."/>
            <person name="Patnaik S."/>
            <person name="Patel N."/>
            <person name="Shah T.M."/>
            <person name="Hinsu A."/>
            <person name="Jena J.K."/>
        </authorList>
    </citation>
    <scope>NUCLEOTIDE SEQUENCE</scope>
    <source>
        <strain evidence="7">CIFAMagur01</strain>
        <tissue evidence="7">Testis</tissue>
    </source>
</reference>
<dbReference type="GO" id="GO:0007420">
    <property type="term" value="P:brain development"/>
    <property type="evidence" value="ECO:0007669"/>
    <property type="project" value="TreeGrafter"/>
</dbReference>
<dbReference type="PANTHER" id="PTHR10270:SF330">
    <property type="entry name" value="TRANSCRIPTION FACTOR SOX-3"/>
    <property type="match status" value="1"/>
</dbReference>
<evidence type="ECO:0000256" key="2">
    <source>
        <dbReference type="ARBA" id="ARBA00023125"/>
    </source>
</evidence>
<feature type="compositionally biased region" description="Basic residues" evidence="5">
    <location>
        <begin position="116"/>
        <end position="125"/>
    </location>
</feature>
<evidence type="ECO:0000256" key="4">
    <source>
        <dbReference type="PROSITE-ProRule" id="PRU00267"/>
    </source>
</evidence>
<proteinExistence type="predicted"/>
<dbReference type="Proteomes" id="UP000727407">
    <property type="component" value="Unassembled WGS sequence"/>
</dbReference>
<evidence type="ECO:0000256" key="1">
    <source>
        <dbReference type="ARBA" id="ARBA00004123"/>
    </source>
</evidence>
<evidence type="ECO:0000256" key="3">
    <source>
        <dbReference type="ARBA" id="ARBA00023242"/>
    </source>
</evidence>
<dbReference type="OrthoDB" id="6247875at2759"/>
<evidence type="ECO:0000256" key="5">
    <source>
        <dbReference type="SAM" id="MobiDB-lite"/>
    </source>
</evidence>
<dbReference type="InterPro" id="IPR050140">
    <property type="entry name" value="SRY-related_HMG-box_TF-like"/>
</dbReference>
<dbReference type="Gene3D" id="1.10.30.10">
    <property type="entry name" value="High mobility group box domain"/>
    <property type="match status" value="1"/>
</dbReference>
<feature type="domain" description="HMG box" evidence="6">
    <location>
        <begin position="46"/>
        <end position="114"/>
    </location>
</feature>
<dbReference type="Pfam" id="PF00505">
    <property type="entry name" value="HMG_box"/>
    <property type="match status" value="1"/>
</dbReference>
<dbReference type="GO" id="GO:0030182">
    <property type="term" value="P:neuron differentiation"/>
    <property type="evidence" value="ECO:0007669"/>
    <property type="project" value="TreeGrafter"/>
</dbReference>
<dbReference type="PROSITE" id="PS50118">
    <property type="entry name" value="HMG_BOX_2"/>
    <property type="match status" value="1"/>
</dbReference>
<accession>A0A8J4WS73</accession>
<dbReference type="GO" id="GO:0000122">
    <property type="term" value="P:negative regulation of transcription by RNA polymerase II"/>
    <property type="evidence" value="ECO:0007669"/>
    <property type="project" value="TreeGrafter"/>
</dbReference>
<dbReference type="SMART" id="SM00398">
    <property type="entry name" value="HMG"/>
    <property type="match status" value="1"/>
</dbReference>
<feature type="DNA-binding region" description="HMG box" evidence="4">
    <location>
        <begin position="46"/>
        <end position="114"/>
    </location>
</feature>
<dbReference type="AlphaFoldDB" id="A0A8J4WS73"/>
<evidence type="ECO:0000259" key="6">
    <source>
        <dbReference type="PROSITE" id="PS50118"/>
    </source>
</evidence>
<gene>
    <name evidence="7" type="primary">sox19a</name>
    <name evidence="7" type="ORF">DAT39_019160</name>
</gene>
<keyword evidence="3 4" id="KW-0539">Nucleus</keyword>
<comment type="caution">
    <text evidence="7">The sequence shown here is derived from an EMBL/GenBank/DDBJ whole genome shotgun (WGS) entry which is preliminary data.</text>
</comment>
<dbReference type="FunFam" id="1.10.30.10:FF:000002">
    <property type="entry name" value="transcription factor Sox-2"/>
    <property type="match status" value="1"/>
</dbReference>
<comment type="subcellular location">
    <subcellularLocation>
        <location evidence="1">Nucleus</location>
    </subcellularLocation>
</comment>
<sequence length="261" mass="29140">MDLYSMLDAELQHTSIMVPPSSTSAHVSSPGAAVGAQRSPEPGQKVKRPMNAFMVWSRGQRRQMAQENPKMHNSEISRRLGAEWKRLGDAQKRPFIDEAKRLRALHMKEHPDYKYKPRRRSKPAGRRREETLREEEDAETLSAGTLLEGYGWGVAAGGYGSAQGDALRYTPQLHHYDMPSFPYTSMHGYLTGVSAYSPVQYGTQQPSQIMSMAKPGGGVTPLQPELREVINLNGPTGDTQHDYSDHLQQHYLTGPASLTHI</sequence>
<dbReference type="SUPFAM" id="SSF47095">
    <property type="entry name" value="HMG-box"/>
    <property type="match status" value="1"/>
</dbReference>
<dbReference type="PANTHER" id="PTHR10270">
    <property type="entry name" value="SOX TRANSCRIPTION FACTOR"/>
    <property type="match status" value="1"/>
</dbReference>
<protein>
    <submittedName>
        <fullName evidence="7">Transcription factor Sox-19b-like</fullName>
    </submittedName>
</protein>
<evidence type="ECO:0000313" key="7">
    <source>
        <dbReference type="EMBL" id="KAF5891134.1"/>
    </source>
</evidence>
<feature type="region of interest" description="Disordered" evidence="5">
    <location>
        <begin position="107"/>
        <end position="140"/>
    </location>
</feature>
<dbReference type="GO" id="GO:0000978">
    <property type="term" value="F:RNA polymerase II cis-regulatory region sequence-specific DNA binding"/>
    <property type="evidence" value="ECO:0007669"/>
    <property type="project" value="TreeGrafter"/>
</dbReference>
<keyword evidence="2 4" id="KW-0238">DNA-binding</keyword>